<comment type="caution">
    <text evidence="1">The sequence shown here is derived from an EMBL/GenBank/DDBJ whole genome shotgun (WGS) entry which is preliminary data.</text>
</comment>
<evidence type="ECO:0000313" key="1">
    <source>
        <dbReference type="EMBL" id="RMA41909.1"/>
    </source>
</evidence>
<sequence>MSIVEELADKLAKDTIEAAETLDDDLLINRVAEVIGASSPSTEEAFRTAVRVRMAEARARKYLAEQLARKSPG</sequence>
<accession>A0A3L9XZD5</accession>
<dbReference type="Proteomes" id="UP000281343">
    <property type="component" value="Unassembled WGS sequence"/>
</dbReference>
<evidence type="ECO:0000313" key="2">
    <source>
        <dbReference type="Proteomes" id="UP000281343"/>
    </source>
</evidence>
<dbReference type="AlphaFoldDB" id="A0A3L9XZD5"/>
<organism evidence="1 2">
    <name type="scientific">Rhodophyticola porphyridii</name>
    <dbReference type="NCBI Taxonomy" id="1852017"/>
    <lineage>
        <taxon>Bacteria</taxon>
        <taxon>Pseudomonadati</taxon>
        <taxon>Pseudomonadota</taxon>
        <taxon>Alphaproteobacteria</taxon>
        <taxon>Rhodobacterales</taxon>
        <taxon>Roseobacteraceae</taxon>
        <taxon>Rhodophyticola</taxon>
    </lineage>
</organism>
<protein>
    <submittedName>
        <fullName evidence="1">Uncharacterized protein</fullName>
    </submittedName>
</protein>
<dbReference type="OrthoDB" id="7876148at2"/>
<dbReference type="EMBL" id="RCNT01000005">
    <property type="protein sequence ID" value="RMA41909.1"/>
    <property type="molecule type" value="Genomic_DNA"/>
</dbReference>
<gene>
    <name evidence="1" type="ORF">D9R08_10510</name>
</gene>
<reference evidence="1 2" key="1">
    <citation type="submission" date="2018-10" db="EMBL/GenBank/DDBJ databases">
        <authorList>
            <person name="Jung H.S."/>
            <person name="Jeon C.O."/>
        </authorList>
    </citation>
    <scope>NUCLEOTIDE SEQUENCE [LARGE SCALE GENOMIC DNA]</scope>
    <source>
        <strain evidence="1 2">MA-7-27</strain>
    </source>
</reference>
<proteinExistence type="predicted"/>
<keyword evidence="2" id="KW-1185">Reference proteome</keyword>
<dbReference type="RefSeq" id="WP_121898015.1">
    <property type="nucleotide sequence ID" value="NZ_RCNT01000005.1"/>
</dbReference>
<name>A0A3L9XZD5_9RHOB</name>